<dbReference type="OrthoDB" id="2279611at2759"/>
<keyword evidence="7" id="KW-1185">Reference proteome</keyword>
<organism evidence="6 7">
    <name type="scientific">Coniosporium apollinis (strain CBS 100218)</name>
    <name type="common">Rock-inhabiting black yeast</name>
    <dbReference type="NCBI Taxonomy" id="1168221"/>
    <lineage>
        <taxon>Eukaryota</taxon>
        <taxon>Fungi</taxon>
        <taxon>Dikarya</taxon>
        <taxon>Ascomycota</taxon>
        <taxon>Pezizomycotina</taxon>
        <taxon>Dothideomycetes</taxon>
        <taxon>Dothideomycetes incertae sedis</taxon>
        <taxon>Coniosporium</taxon>
    </lineage>
</organism>
<gene>
    <name evidence="6" type="ORF">W97_05456</name>
</gene>
<name>R7YX24_CONA1</name>
<feature type="transmembrane region" description="Helical" evidence="5">
    <location>
        <begin position="7"/>
        <end position="29"/>
    </location>
</feature>
<feature type="transmembrane region" description="Helical" evidence="5">
    <location>
        <begin position="57"/>
        <end position="77"/>
    </location>
</feature>
<dbReference type="eggNOG" id="ENOG502S3E8">
    <property type="taxonomic scope" value="Eukaryota"/>
</dbReference>
<sequence>MPNKPMLVFLAANFLFVASGGLILAFALVSEREKRALPTITNVAQRILLGQCPLTSAIVNSILMFITFLISLLAVLLPNNRGWLRAHGWLVVSCACFTLGLGLSIWFGTLQTRRAMGETWAEETSITQSLLQQRFNCCGYTNSTTPPFVQDATCIDSVVAAQKGGCVTPFSDFANSYLDIIFTTAFGVVAADIILLLCTAMVLKHRQEVERFRYIDEKTGFSAF</sequence>
<dbReference type="RefSeq" id="XP_007781676.1">
    <property type="nucleotide sequence ID" value="XM_007783486.1"/>
</dbReference>
<keyword evidence="3 5" id="KW-1133">Transmembrane helix</keyword>
<reference evidence="7" key="1">
    <citation type="submission" date="2012-06" db="EMBL/GenBank/DDBJ databases">
        <title>The genome sequence of Coniosporium apollinis CBS 100218.</title>
        <authorList>
            <consortium name="The Broad Institute Genome Sequencing Platform"/>
            <person name="Cuomo C."/>
            <person name="Gorbushina A."/>
            <person name="Noack S."/>
            <person name="Walker B."/>
            <person name="Young S.K."/>
            <person name="Zeng Q."/>
            <person name="Gargeya S."/>
            <person name="Fitzgerald M."/>
            <person name="Haas B."/>
            <person name="Abouelleil A."/>
            <person name="Alvarado L."/>
            <person name="Arachchi H.M."/>
            <person name="Berlin A.M."/>
            <person name="Chapman S.B."/>
            <person name="Goldberg J."/>
            <person name="Griggs A."/>
            <person name="Gujja S."/>
            <person name="Hansen M."/>
            <person name="Howarth C."/>
            <person name="Imamovic A."/>
            <person name="Larimer J."/>
            <person name="McCowan C."/>
            <person name="Montmayeur A."/>
            <person name="Murphy C."/>
            <person name="Neiman D."/>
            <person name="Pearson M."/>
            <person name="Priest M."/>
            <person name="Roberts A."/>
            <person name="Saif S."/>
            <person name="Shea T."/>
            <person name="Sisk P."/>
            <person name="Sykes S."/>
            <person name="Wortman J."/>
            <person name="Nusbaum C."/>
            <person name="Birren B."/>
        </authorList>
    </citation>
    <scope>NUCLEOTIDE SEQUENCE [LARGE SCALE GENOMIC DNA]</scope>
    <source>
        <strain evidence="7">CBS 100218</strain>
    </source>
</reference>
<dbReference type="OMA" id="LGQCPLT"/>
<dbReference type="Proteomes" id="UP000016924">
    <property type="component" value="Unassembled WGS sequence"/>
</dbReference>
<keyword evidence="2 5" id="KW-0812">Transmembrane</keyword>
<feature type="transmembrane region" description="Helical" evidence="5">
    <location>
        <begin position="89"/>
        <end position="107"/>
    </location>
</feature>
<feature type="transmembrane region" description="Helical" evidence="5">
    <location>
        <begin position="180"/>
        <end position="203"/>
    </location>
</feature>
<dbReference type="GeneID" id="19902767"/>
<dbReference type="GO" id="GO:0016020">
    <property type="term" value="C:membrane"/>
    <property type="evidence" value="ECO:0007669"/>
    <property type="project" value="UniProtKB-SubCell"/>
</dbReference>
<dbReference type="EMBL" id="JH767580">
    <property type="protein sequence ID" value="EON66359.1"/>
    <property type="molecule type" value="Genomic_DNA"/>
</dbReference>
<dbReference type="InterPro" id="IPR018499">
    <property type="entry name" value="Tetraspanin/Peripherin"/>
</dbReference>
<proteinExistence type="predicted"/>
<evidence type="ECO:0000313" key="7">
    <source>
        <dbReference type="Proteomes" id="UP000016924"/>
    </source>
</evidence>
<protein>
    <recommendedName>
        <fullName evidence="8">Tetraspanin</fullName>
    </recommendedName>
</protein>
<comment type="subcellular location">
    <subcellularLocation>
        <location evidence="1">Membrane</location>
        <topology evidence="1">Multi-pass membrane protein</topology>
    </subcellularLocation>
</comment>
<evidence type="ECO:0000256" key="1">
    <source>
        <dbReference type="ARBA" id="ARBA00004141"/>
    </source>
</evidence>
<evidence type="ECO:0000256" key="2">
    <source>
        <dbReference type="ARBA" id="ARBA00022692"/>
    </source>
</evidence>
<accession>R7YX24</accession>
<evidence type="ECO:0000256" key="5">
    <source>
        <dbReference type="SAM" id="Phobius"/>
    </source>
</evidence>
<evidence type="ECO:0000256" key="4">
    <source>
        <dbReference type="ARBA" id="ARBA00023136"/>
    </source>
</evidence>
<keyword evidence="4 5" id="KW-0472">Membrane</keyword>
<evidence type="ECO:0000256" key="3">
    <source>
        <dbReference type="ARBA" id="ARBA00022989"/>
    </source>
</evidence>
<dbReference type="Pfam" id="PF00335">
    <property type="entry name" value="Tetraspanin"/>
    <property type="match status" value="1"/>
</dbReference>
<evidence type="ECO:0000313" key="6">
    <source>
        <dbReference type="EMBL" id="EON66359.1"/>
    </source>
</evidence>
<dbReference type="HOGENOM" id="CLU_066479_0_0_1"/>
<dbReference type="STRING" id="1168221.R7YX24"/>
<evidence type="ECO:0008006" key="8">
    <source>
        <dbReference type="Google" id="ProtNLM"/>
    </source>
</evidence>
<dbReference type="AlphaFoldDB" id="R7YX24"/>